<dbReference type="Pfam" id="PF00561">
    <property type="entry name" value="Abhydrolase_1"/>
    <property type="match status" value="1"/>
</dbReference>
<gene>
    <name evidence="2" type="ORF">BJ970_004484</name>
</gene>
<protein>
    <submittedName>
        <fullName evidence="2">Pimeloyl-ACP methyl ester carboxylesterase</fullName>
    </submittedName>
</protein>
<evidence type="ECO:0000313" key="2">
    <source>
        <dbReference type="EMBL" id="MBB5156950.1"/>
    </source>
</evidence>
<dbReference type="PANTHER" id="PTHR43798">
    <property type="entry name" value="MONOACYLGLYCEROL LIPASE"/>
    <property type="match status" value="1"/>
</dbReference>
<feature type="domain" description="AB hydrolase-1" evidence="1">
    <location>
        <begin position="20"/>
        <end position="126"/>
    </location>
</feature>
<dbReference type="PANTHER" id="PTHR43798:SF33">
    <property type="entry name" value="HYDROLASE, PUTATIVE (AFU_ORTHOLOGUE AFUA_2G14860)-RELATED"/>
    <property type="match status" value="1"/>
</dbReference>
<dbReference type="InterPro" id="IPR050266">
    <property type="entry name" value="AB_hydrolase_sf"/>
</dbReference>
<organism evidence="2 3">
    <name type="scientific">Saccharopolyspora phatthalungensis</name>
    <dbReference type="NCBI Taxonomy" id="664693"/>
    <lineage>
        <taxon>Bacteria</taxon>
        <taxon>Bacillati</taxon>
        <taxon>Actinomycetota</taxon>
        <taxon>Actinomycetes</taxon>
        <taxon>Pseudonocardiales</taxon>
        <taxon>Pseudonocardiaceae</taxon>
        <taxon>Saccharopolyspora</taxon>
    </lineage>
</organism>
<proteinExistence type="predicted"/>
<dbReference type="GO" id="GO:0003824">
    <property type="term" value="F:catalytic activity"/>
    <property type="evidence" value="ECO:0007669"/>
    <property type="project" value="UniProtKB-ARBA"/>
</dbReference>
<comment type="caution">
    <text evidence="2">The sequence shown here is derived from an EMBL/GenBank/DDBJ whole genome shotgun (WGS) entry which is preliminary data.</text>
</comment>
<dbReference type="InterPro" id="IPR000073">
    <property type="entry name" value="AB_hydrolase_1"/>
</dbReference>
<accession>A0A840QAV8</accession>
<dbReference type="Gene3D" id="3.40.50.1820">
    <property type="entry name" value="alpha/beta hydrolase"/>
    <property type="match status" value="1"/>
</dbReference>
<reference evidence="2 3" key="1">
    <citation type="submission" date="2020-08" db="EMBL/GenBank/DDBJ databases">
        <title>Sequencing the genomes of 1000 actinobacteria strains.</title>
        <authorList>
            <person name="Klenk H.-P."/>
        </authorList>
    </citation>
    <scope>NUCLEOTIDE SEQUENCE [LARGE SCALE GENOMIC DNA]</scope>
    <source>
        <strain evidence="2 3">DSM 45584</strain>
    </source>
</reference>
<dbReference type="SUPFAM" id="SSF53474">
    <property type="entry name" value="alpha/beta-Hydrolases"/>
    <property type="match status" value="1"/>
</dbReference>
<keyword evidence="3" id="KW-1185">Reference proteome</keyword>
<dbReference type="Proteomes" id="UP000584374">
    <property type="component" value="Unassembled WGS sequence"/>
</dbReference>
<dbReference type="EMBL" id="JACHIW010000001">
    <property type="protein sequence ID" value="MBB5156950.1"/>
    <property type="molecule type" value="Genomic_DNA"/>
</dbReference>
<dbReference type="RefSeq" id="WP_184727985.1">
    <property type="nucleotide sequence ID" value="NZ_JACHIW010000001.1"/>
</dbReference>
<dbReference type="AlphaFoldDB" id="A0A840QAV8"/>
<dbReference type="InterPro" id="IPR029058">
    <property type="entry name" value="AB_hydrolase_fold"/>
</dbReference>
<dbReference type="GO" id="GO:0016020">
    <property type="term" value="C:membrane"/>
    <property type="evidence" value="ECO:0007669"/>
    <property type="project" value="TreeGrafter"/>
</dbReference>
<evidence type="ECO:0000259" key="1">
    <source>
        <dbReference type="Pfam" id="PF00561"/>
    </source>
</evidence>
<sequence length="289" mass="31093">MDTLDVPGAHLSYQVRGSGPVLLLIPGGPAGRSVYDDVATLLADHYTVITYDPRGLSASTIDDPSQDITIETQADDAHRLLREVTGEPAYVFASSGGSNTGLVLAATHAEQVRTLVVHEPPITEMLPDPEEHRAHNADIYQTARTIGTSAAMGKFLPDAGFNVPEDPDAEELVAIAAMREHLEDFFGPANLKVFFGPMWRPLASYTPDLDALRATPTRVVVGIGTTSEGQFAYRTAVLLAERLGLRPVVFPGDHGGMMGTPWEFTARLLEVLAEQTDVPPELPTSIVDL</sequence>
<name>A0A840QAV8_9PSEU</name>
<evidence type="ECO:0000313" key="3">
    <source>
        <dbReference type="Proteomes" id="UP000584374"/>
    </source>
</evidence>